<sequence>MGAPERSMPGTSLNKNQEASLVSDTTNIFEESPDMDTVGGRISRAREASNLTVKELAWRLGVKMATVNAWESDRSHPSSHRLANLAGLLQVSLSWIVHGVGIGPSDDFADETNREMTAQLAQLRLLHVETGLLIEKLKGEFDRIASAR</sequence>
<dbReference type="Gene3D" id="1.10.260.40">
    <property type="entry name" value="lambda repressor-like DNA-binding domains"/>
    <property type="match status" value="1"/>
</dbReference>
<dbReference type="Proteomes" id="UP001556196">
    <property type="component" value="Unassembled WGS sequence"/>
</dbReference>
<keyword evidence="4" id="KW-1185">Reference proteome</keyword>
<dbReference type="PROSITE" id="PS50943">
    <property type="entry name" value="HTH_CROC1"/>
    <property type="match status" value="1"/>
</dbReference>
<dbReference type="InterPro" id="IPR010982">
    <property type="entry name" value="Lambda_DNA-bd_dom_sf"/>
</dbReference>
<feature type="domain" description="HTH cro/C1-type" evidence="2">
    <location>
        <begin position="42"/>
        <end position="96"/>
    </location>
</feature>
<dbReference type="Pfam" id="PF01381">
    <property type="entry name" value="HTH_3"/>
    <property type="match status" value="1"/>
</dbReference>
<dbReference type="SMART" id="SM00530">
    <property type="entry name" value="HTH_XRE"/>
    <property type="match status" value="1"/>
</dbReference>
<dbReference type="RefSeq" id="WP_367722302.1">
    <property type="nucleotide sequence ID" value="NZ_JBFOCI010000001.1"/>
</dbReference>
<evidence type="ECO:0000259" key="2">
    <source>
        <dbReference type="PROSITE" id="PS50943"/>
    </source>
</evidence>
<accession>A0ABV3QW17</accession>
<dbReference type="EMBL" id="JBFOCI010000001">
    <property type="protein sequence ID" value="MEW9805261.1"/>
    <property type="molecule type" value="Genomic_DNA"/>
</dbReference>
<protein>
    <submittedName>
        <fullName evidence="3">Helix-turn-helix domain-containing protein</fullName>
    </submittedName>
</protein>
<dbReference type="SUPFAM" id="SSF47413">
    <property type="entry name" value="lambda repressor-like DNA-binding domains"/>
    <property type="match status" value="1"/>
</dbReference>
<dbReference type="InterPro" id="IPR001387">
    <property type="entry name" value="Cro/C1-type_HTH"/>
</dbReference>
<comment type="caution">
    <text evidence="3">The sequence shown here is derived from an EMBL/GenBank/DDBJ whole genome shotgun (WGS) entry which is preliminary data.</text>
</comment>
<dbReference type="CDD" id="cd00093">
    <property type="entry name" value="HTH_XRE"/>
    <property type="match status" value="1"/>
</dbReference>
<evidence type="ECO:0000256" key="1">
    <source>
        <dbReference type="SAM" id="MobiDB-lite"/>
    </source>
</evidence>
<proteinExistence type="predicted"/>
<reference evidence="3 4" key="1">
    <citation type="submission" date="2024-06" db="EMBL/GenBank/DDBJ databases">
        <authorList>
            <person name="Tuo L."/>
        </authorList>
    </citation>
    <scope>NUCLEOTIDE SEQUENCE [LARGE SCALE GENOMIC DNA]</scope>
    <source>
        <strain evidence="3 4">ZMM04-5</strain>
    </source>
</reference>
<name>A0ABV3QW17_9HYPH</name>
<evidence type="ECO:0000313" key="3">
    <source>
        <dbReference type="EMBL" id="MEW9805261.1"/>
    </source>
</evidence>
<gene>
    <name evidence="3" type="ORF">ABUE31_04570</name>
</gene>
<evidence type="ECO:0000313" key="4">
    <source>
        <dbReference type="Proteomes" id="UP001556196"/>
    </source>
</evidence>
<feature type="compositionally biased region" description="Polar residues" evidence="1">
    <location>
        <begin position="9"/>
        <end position="29"/>
    </location>
</feature>
<organism evidence="3 4">
    <name type="scientific">Mesorhizobium marinum</name>
    <dbReference type="NCBI Taxonomy" id="3228790"/>
    <lineage>
        <taxon>Bacteria</taxon>
        <taxon>Pseudomonadati</taxon>
        <taxon>Pseudomonadota</taxon>
        <taxon>Alphaproteobacteria</taxon>
        <taxon>Hyphomicrobiales</taxon>
        <taxon>Phyllobacteriaceae</taxon>
        <taxon>Mesorhizobium</taxon>
    </lineage>
</organism>
<feature type="region of interest" description="Disordered" evidence="1">
    <location>
        <begin position="1"/>
        <end position="35"/>
    </location>
</feature>